<evidence type="ECO:0000313" key="2">
    <source>
        <dbReference type="Proteomes" id="UP000275579"/>
    </source>
</evidence>
<evidence type="ECO:0000313" key="1">
    <source>
        <dbReference type="EMBL" id="AZS76133.1"/>
    </source>
</evidence>
<dbReference type="EMBL" id="CP029042">
    <property type="protein sequence ID" value="AZS76133.1"/>
    <property type="molecule type" value="Genomic_DNA"/>
</dbReference>
<reference evidence="1 2" key="1">
    <citation type="submission" date="2018-04" db="EMBL/GenBank/DDBJ databases">
        <title>Complete genome sequences of Streptomyces lydicus strain WYEC and characterization of antagonistic properties of biological control agents.</title>
        <authorList>
            <person name="Mariita R.M."/>
            <person name="Sello J.K."/>
        </authorList>
    </citation>
    <scope>NUCLEOTIDE SEQUENCE [LARGE SCALE GENOMIC DNA]</scope>
    <source>
        <strain evidence="1 2">WYEC 108</strain>
    </source>
</reference>
<dbReference type="Proteomes" id="UP000275579">
    <property type="component" value="Chromosome"/>
</dbReference>
<sequence>MTAENALTKQDLALVIGTTEVASVEAIGGLTVADNVVKVGKSTTVEDAFGGVTSEVVQPGQITLVVAEGQGQALASQLGEAPTTDGEAAQEVTLAVKDARGCLQMISGGGSWLGDTSP</sequence>
<dbReference type="RefSeq" id="WP_127154823.1">
    <property type="nucleotide sequence ID" value="NZ_CP029042.1"/>
</dbReference>
<gene>
    <name evidence="1" type="ORF">DDE74_39525</name>
</gene>
<accession>A0A3S9YM31</accession>
<proteinExistence type="predicted"/>
<protein>
    <submittedName>
        <fullName evidence="1">Uncharacterized protein</fullName>
    </submittedName>
</protein>
<organism evidence="1 2">
    <name type="scientific">Streptomyces lydicus</name>
    <dbReference type="NCBI Taxonomy" id="47763"/>
    <lineage>
        <taxon>Bacteria</taxon>
        <taxon>Bacillati</taxon>
        <taxon>Actinomycetota</taxon>
        <taxon>Actinomycetes</taxon>
        <taxon>Kitasatosporales</taxon>
        <taxon>Streptomycetaceae</taxon>
        <taxon>Streptomyces</taxon>
    </lineage>
</organism>
<name>A0A3S9YM31_9ACTN</name>
<dbReference type="AlphaFoldDB" id="A0A3S9YM31"/>